<evidence type="ECO:0000256" key="8">
    <source>
        <dbReference type="ARBA" id="ARBA00023144"/>
    </source>
</evidence>
<evidence type="ECO:0000256" key="4">
    <source>
        <dbReference type="ARBA" id="ARBA00007637"/>
    </source>
</evidence>
<evidence type="ECO:0000313" key="13">
    <source>
        <dbReference type="EMBL" id="WPD19725.1"/>
    </source>
</evidence>
<evidence type="ECO:0000313" key="14">
    <source>
        <dbReference type="Proteomes" id="UP001304683"/>
    </source>
</evidence>
<organism evidence="13 14">
    <name type="scientific">Thermaerobacter composti</name>
    <dbReference type="NCBI Taxonomy" id="554949"/>
    <lineage>
        <taxon>Bacteria</taxon>
        <taxon>Bacillati</taxon>
        <taxon>Bacillota</taxon>
        <taxon>Clostridia</taxon>
        <taxon>Eubacteriales</taxon>
        <taxon>Clostridiales Family XVII. Incertae Sedis</taxon>
        <taxon>Thermaerobacter</taxon>
    </lineage>
</organism>
<sequence>MSHSVRSSKVPVLVTGGAGYIGSHTTKVLAHAGFQPVVLDDLSTGHRWAVRWGPLIEADLGDRAALSTVLKDYGIQAVVHFAARACVGDSFRDPRGYYRNNVLATLNLLDVMLDAGVNVIVFSSSCAVYGLPEVIPIPESHPQRPVSPYGETKLAVERALHWYSQAYGLRWLALRYFNAAGADPDGELGEVHVPETHLIPRAILAALGRAAPLEIYGTDYPTPDGTAVRDYIHVADLAEAHVLGLQYLLAGGESAALNLGTGRGYSVREVLAAVERISGRCVPVRQGPRRPGDPPALIADARRARELLGWRPSRSDLTTIIETAWLWYRSRQPFGVDGNQE</sequence>
<keyword evidence="9 11" id="KW-0413">Isomerase</keyword>
<comment type="catalytic activity">
    <reaction evidence="1 11">
        <text>UDP-alpha-D-glucose = UDP-alpha-D-galactose</text>
        <dbReference type="Rhea" id="RHEA:22168"/>
        <dbReference type="ChEBI" id="CHEBI:58885"/>
        <dbReference type="ChEBI" id="CHEBI:66914"/>
        <dbReference type="EC" id="5.1.3.2"/>
    </reaction>
</comment>
<dbReference type="CDD" id="cd05247">
    <property type="entry name" value="UDP_G4E_1_SDR_e"/>
    <property type="match status" value="1"/>
</dbReference>
<keyword evidence="8" id="KW-0299">Galactose metabolism</keyword>
<proteinExistence type="inferred from homology"/>
<reference evidence="13 14" key="1">
    <citation type="submission" date="2023-08" db="EMBL/GenBank/DDBJ databases">
        <title>Genome sequence of Thermaerobacter compostii strain Ins1, a spore-forming filamentous bacterium isolated from a deep geothermal reservoir.</title>
        <authorList>
            <person name="Bregnard D."/>
            <person name="Gonzalez D."/>
            <person name="Junier P."/>
        </authorList>
    </citation>
    <scope>NUCLEOTIDE SEQUENCE [LARGE SCALE GENOMIC DNA]</scope>
    <source>
        <strain evidence="13 14">Ins1</strain>
    </source>
</reference>
<dbReference type="Pfam" id="PF01370">
    <property type="entry name" value="Epimerase"/>
    <property type="match status" value="1"/>
</dbReference>
<evidence type="ECO:0000256" key="9">
    <source>
        <dbReference type="ARBA" id="ARBA00023235"/>
    </source>
</evidence>
<keyword evidence="14" id="KW-1185">Reference proteome</keyword>
<comment type="cofactor">
    <cofactor evidence="2 11">
        <name>NAD(+)</name>
        <dbReference type="ChEBI" id="CHEBI:57540"/>
    </cofactor>
</comment>
<dbReference type="GO" id="GO:0003978">
    <property type="term" value="F:UDP-glucose 4-epimerase activity"/>
    <property type="evidence" value="ECO:0007669"/>
    <property type="project" value="UniProtKB-EC"/>
</dbReference>
<dbReference type="PANTHER" id="PTHR43725">
    <property type="entry name" value="UDP-GLUCOSE 4-EPIMERASE"/>
    <property type="match status" value="1"/>
</dbReference>
<dbReference type="InterPro" id="IPR036291">
    <property type="entry name" value="NAD(P)-bd_dom_sf"/>
</dbReference>
<dbReference type="Gene3D" id="3.40.50.720">
    <property type="entry name" value="NAD(P)-binding Rossmann-like Domain"/>
    <property type="match status" value="1"/>
</dbReference>
<dbReference type="EMBL" id="CP132508">
    <property type="protein sequence ID" value="WPD19725.1"/>
    <property type="molecule type" value="Genomic_DNA"/>
</dbReference>
<dbReference type="InterPro" id="IPR005886">
    <property type="entry name" value="UDP_G4E"/>
</dbReference>
<dbReference type="SUPFAM" id="SSF51735">
    <property type="entry name" value="NAD(P)-binding Rossmann-fold domains"/>
    <property type="match status" value="1"/>
</dbReference>
<dbReference type="EC" id="5.1.3.2" evidence="5 11"/>
<dbReference type="InterPro" id="IPR001509">
    <property type="entry name" value="Epimerase_deHydtase"/>
</dbReference>
<accession>A0ABZ0QQF1</accession>
<gene>
    <name evidence="13" type="primary">galE</name>
    <name evidence="13" type="ORF">Q5761_03405</name>
</gene>
<keyword evidence="7 11" id="KW-0520">NAD</keyword>
<evidence type="ECO:0000256" key="3">
    <source>
        <dbReference type="ARBA" id="ARBA00004947"/>
    </source>
</evidence>
<evidence type="ECO:0000256" key="11">
    <source>
        <dbReference type="RuleBase" id="RU366046"/>
    </source>
</evidence>
<dbReference type="NCBIfam" id="TIGR01179">
    <property type="entry name" value="galE"/>
    <property type="match status" value="1"/>
</dbReference>
<evidence type="ECO:0000256" key="6">
    <source>
        <dbReference type="ARBA" id="ARBA00018569"/>
    </source>
</evidence>
<name>A0ABZ0QQF1_9FIRM</name>
<dbReference type="PANTHER" id="PTHR43725:SF53">
    <property type="entry name" value="UDP-ARABINOSE 4-EPIMERASE 1"/>
    <property type="match status" value="1"/>
</dbReference>
<dbReference type="Proteomes" id="UP001304683">
    <property type="component" value="Chromosome"/>
</dbReference>
<feature type="domain" description="NAD-dependent epimerase/dehydratase" evidence="12">
    <location>
        <begin position="12"/>
        <end position="260"/>
    </location>
</feature>
<evidence type="ECO:0000256" key="10">
    <source>
        <dbReference type="ARBA" id="ARBA00023277"/>
    </source>
</evidence>
<comment type="subunit">
    <text evidence="11">Homodimer.</text>
</comment>
<evidence type="ECO:0000259" key="12">
    <source>
        <dbReference type="Pfam" id="PF01370"/>
    </source>
</evidence>
<protein>
    <recommendedName>
        <fullName evidence="6 11">UDP-glucose 4-epimerase</fullName>
        <ecNumber evidence="5 11">5.1.3.2</ecNumber>
    </recommendedName>
</protein>
<comment type="similarity">
    <text evidence="4 11">Belongs to the NAD(P)-dependent epimerase/dehydratase family.</text>
</comment>
<evidence type="ECO:0000256" key="7">
    <source>
        <dbReference type="ARBA" id="ARBA00023027"/>
    </source>
</evidence>
<keyword evidence="10 11" id="KW-0119">Carbohydrate metabolism</keyword>
<dbReference type="RefSeq" id="WP_318751214.1">
    <property type="nucleotide sequence ID" value="NZ_CP132508.1"/>
</dbReference>
<evidence type="ECO:0000256" key="5">
    <source>
        <dbReference type="ARBA" id="ARBA00013189"/>
    </source>
</evidence>
<evidence type="ECO:0000256" key="1">
    <source>
        <dbReference type="ARBA" id="ARBA00000083"/>
    </source>
</evidence>
<comment type="pathway">
    <text evidence="3 11">Carbohydrate metabolism; galactose metabolism.</text>
</comment>
<dbReference type="Gene3D" id="3.90.25.10">
    <property type="entry name" value="UDP-galactose 4-epimerase, domain 1"/>
    <property type="match status" value="1"/>
</dbReference>
<evidence type="ECO:0000256" key="2">
    <source>
        <dbReference type="ARBA" id="ARBA00001911"/>
    </source>
</evidence>